<dbReference type="InterPro" id="IPR009072">
    <property type="entry name" value="Histone-fold"/>
</dbReference>
<dbReference type="Pfam" id="PF00808">
    <property type="entry name" value="CBFD_NFYB_HMF"/>
    <property type="match status" value="1"/>
</dbReference>
<dbReference type="SUPFAM" id="SSF47113">
    <property type="entry name" value="Histone-fold"/>
    <property type="match status" value="1"/>
</dbReference>
<dbReference type="GO" id="GO:0001046">
    <property type="term" value="F:core promoter sequence-specific DNA binding"/>
    <property type="evidence" value="ECO:0007669"/>
    <property type="project" value="TreeGrafter"/>
</dbReference>
<evidence type="ECO:0000259" key="4">
    <source>
        <dbReference type="Pfam" id="PF00808"/>
    </source>
</evidence>
<keyword evidence="6" id="KW-1185">Reference proteome</keyword>
<evidence type="ECO:0000313" key="6">
    <source>
        <dbReference type="Proteomes" id="UP001213623"/>
    </source>
</evidence>
<protein>
    <recommendedName>
        <fullName evidence="4">Transcription factor CBF/NF-Y/archaeal histone domain-containing protein</fullName>
    </recommendedName>
</protein>
<evidence type="ECO:0000256" key="1">
    <source>
        <dbReference type="ARBA" id="ARBA00004123"/>
    </source>
</evidence>
<dbReference type="AlphaFoldDB" id="A0AAF0EQG6"/>
<gene>
    <name evidence="5" type="ORF">MNAN1_001291</name>
</gene>
<dbReference type="GO" id="GO:0017054">
    <property type="term" value="C:negative cofactor 2 complex"/>
    <property type="evidence" value="ECO:0007669"/>
    <property type="project" value="TreeGrafter"/>
</dbReference>
<evidence type="ECO:0000256" key="2">
    <source>
        <dbReference type="ARBA" id="ARBA00023242"/>
    </source>
</evidence>
<dbReference type="InterPro" id="IPR050568">
    <property type="entry name" value="Transcr_DNA_Rep_Reg"/>
</dbReference>
<dbReference type="InterPro" id="IPR003958">
    <property type="entry name" value="CBFA_NFYB_domain"/>
</dbReference>
<name>A0AAF0EQG6_9BASI</name>
<dbReference type="EMBL" id="CP119893">
    <property type="protein sequence ID" value="WFD26312.1"/>
    <property type="molecule type" value="Genomic_DNA"/>
</dbReference>
<evidence type="ECO:0000256" key="3">
    <source>
        <dbReference type="SAM" id="MobiDB-lite"/>
    </source>
</evidence>
<feature type="domain" description="Transcription factor CBF/NF-Y/archaeal histone" evidence="4">
    <location>
        <begin position="9"/>
        <end position="68"/>
    </location>
</feature>
<keyword evidence="2" id="KW-0539">Nucleus</keyword>
<dbReference type="GO" id="GO:0016251">
    <property type="term" value="F:RNA polymerase II general transcription initiation factor activity"/>
    <property type="evidence" value="ECO:0007669"/>
    <property type="project" value="TreeGrafter"/>
</dbReference>
<sequence length="156" mass="16829">MVKRSTTSKFPIARIKRIMQADEDVGKVAQATPVVISKALELFMQEIVERAAEQTRSTGGKRVSPYHLYVKKANSRKRAALATETFDFLKDIVDKVPDPLETGGGRTTKRRKVARSAGKEEGALEASASQDAAPADAAPSDTQAAPAIKEADDSDE</sequence>
<comment type="subcellular location">
    <subcellularLocation>
        <location evidence="1">Nucleus</location>
    </subcellularLocation>
</comment>
<dbReference type="GO" id="GO:0046982">
    <property type="term" value="F:protein heterodimerization activity"/>
    <property type="evidence" value="ECO:0007669"/>
    <property type="project" value="InterPro"/>
</dbReference>
<organism evidence="5 6">
    <name type="scientific">Malassezia nana</name>
    <dbReference type="NCBI Taxonomy" id="180528"/>
    <lineage>
        <taxon>Eukaryota</taxon>
        <taxon>Fungi</taxon>
        <taxon>Dikarya</taxon>
        <taxon>Basidiomycota</taxon>
        <taxon>Ustilaginomycotina</taxon>
        <taxon>Malasseziomycetes</taxon>
        <taxon>Malasseziales</taxon>
        <taxon>Malasseziaceae</taxon>
        <taxon>Malassezia</taxon>
    </lineage>
</organism>
<dbReference type="Proteomes" id="UP001213623">
    <property type="component" value="Chromosome 2"/>
</dbReference>
<proteinExistence type="predicted"/>
<evidence type="ECO:0000313" key="5">
    <source>
        <dbReference type="EMBL" id="WFD26312.1"/>
    </source>
</evidence>
<dbReference type="CDD" id="cd22906">
    <property type="entry name" value="HFD_DRAP1"/>
    <property type="match status" value="1"/>
</dbReference>
<dbReference type="Gene3D" id="1.10.20.10">
    <property type="entry name" value="Histone, subunit A"/>
    <property type="match status" value="1"/>
</dbReference>
<feature type="region of interest" description="Disordered" evidence="3">
    <location>
        <begin position="95"/>
        <end position="156"/>
    </location>
</feature>
<feature type="compositionally biased region" description="Low complexity" evidence="3">
    <location>
        <begin position="126"/>
        <end position="147"/>
    </location>
</feature>
<reference evidence="5" key="1">
    <citation type="submission" date="2023-03" db="EMBL/GenBank/DDBJ databases">
        <title>Mating type loci evolution in Malassezia.</title>
        <authorList>
            <person name="Coelho M.A."/>
        </authorList>
    </citation>
    <scope>NUCLEOTIDE SEQUENCE</scope>
    <source>
        <strain evidence="5">CBS 9557</strain>
    </source>
</reference>
<dbReference type="PANTHER" id="PTHR10252:SF5">
    <property type="entry name" value="DR1-ASSOCIATED COREPRESSOR"/>
    <property type="match status" value="1"/>
</dbReference>
<dbReference type="PANTHER" id="PTHR10252">
    <property type="entry name" value="HISTONE-LIKE TRANSCRIPTION FACTOR CCAAT-RELATED"/>
    <property type="match status" value="1"/>
</dbReference>
<accession>A0AAF0EQG6</accession>